<reference evidence="1" key="1">
    <citation type="journal article" date="2020" name="Nature">
        <title>Giant virus diversity and host interactions through global metagenomics.</title>
        <authorList>
            <person name="Schulz F."/>
            <person name="Roux S."/>
            <person name="Paez-Espino D."/>
            <person name="Jungbluth S."/>
            <person name="Walsh D.A."/>
            <person name="Denef V.J."/>
            <person name="McMahon K.D."/>
            <person name="Konstantinidis K.T."/>
            <person name="Eloe-Fadrosh E.A."/>
            <person name="Kyrpides N.C."/>
            <person name="Woyke T."/>
        </authorList>
    </citation>
    <scope>NUCLEOTIDE SEQUENCE</scope>
    <source>
        <strain evidence="1">GVMAG-S-1016704-121</strain>
    </source>
</reference>
<name>A0A6C0LRF6_9ZZZZ</name>
<dbReference type="AlphaFoldDB" id="A0A6C0LRF6"/>
<evidence type="ECO:0000313" key="1">
    <source>
        <dbReference type="EMBL" id="QHU33456.1"/>
    </source>
</evidence>
<sequence length="77" mass="8574">MSLLFSFEDVNTAYTPENALTSAKIPPTAVTFPSPRVMPYINNTAVMPIDIATSAYIRRPILCMRENYSYGKSLVVL</sequence>
<proteinExistence type="predicted"/>
<accession>A0A6C0LRF6</accession>
<organism evidence="1">
    <name type="scientific">viral metagenome</name>
    <dbReference type="NCBI Taxonomy" id="1070528"/>
    <lineage>
        <taxon>unclassified sequences</taxon>
        <taxon>metagenomes</taxon>
        <taxon>organismal metagenomes</taxon>
    </lineage>
</organism>
<dbReference type="EMBL" id="MN740557">
    <property type="protein sequence ID" value="QHU33456.1"/>
    <property type="molecule type" value="Genomic_DNA"/>
</dbReference>
<protein>
    <submittedName>
        <fullName evidence="1">Uncharacterized protein</fullName>
    </submittedName>
</protein>